<protein>
    <recommendedName>
        <fullName evidence="3">CTP synthase (glutamine hydrolyzing)</fullName>
        <ecNumber evidence="3">6.3.4.2</ecNumber>
    </recommendedName>
</protein>
<dbReference type="PANTHER" id="PTHR11550:SF0">
    <property type="entry name" value="CTP SYNTHASE-RELATED"/>
    <property type="match status" value="1"/>
</dbReference>
<evidence type="ECO:0000313" key="11">
    <source>
        <dbReference type="EMBL" id="TNC06197.1"/>
    </source>
</evidence>
<evidence type="ECO:0000259" key="10">
    <source>
        <dbReference type="Pfam" id="PF00117"/>
    </source>
</evidence>
<keyword evidence="8" id="KW-0665">Pyrimidine biosynthesis</keyword>
<dbReference type="SUPFAM" id="SSF52317">
    <property type="entry name" value="Class I glutamine amidotransferase-like"/>
    <property type="match status" value="1"/>
</dbReference>
<evidence type="ECO:0000256" key="9">
    <source>
        <dbReference type="ARBA" id="ARBA00047781"/>
    </source>
</evidence>
<comment type="pathway">
    <text evidence="1">Pyrimidine metabolism; CTP biosynthesis via de novo pathway; CTP from UDP: step 2/2.</text>
</comment>
<dbReference type="GO" id="GO:0042802">
    <property type="term" value="F:identical protein binding"/>
    <property type="evidence" value="ECO:0007669"/>
    <property type="project" value="TreeGrafter"/>
</dbReference>
<evidence type="ECO:0000256" key="6">
    <source>
        <dbReference type="ARBA" id="ARBA00022840"/>
    </source>
</evidence>
<evidence type="ECO:0000256" key="1">
    <source>
        <dbReference type="ARBA" id="ARBA00005171"/>
    </source>
</evidence>
<gene>
    <name evidence="11" type="ORF">FF100_34975</name>
</gene>
<feature type="domain" description="Glutamine amidotransferase" evidence="10">
    <location>
        <begin position="188"/>
        <end position="367"/>
    </location>
</feature>
<dbReference type="RefSeq" id="WP_139040609.1">
    <property type="nucleotide sequence ID" value="NZ_VDDA01000052.1"/>
</dbReference>
<dbReference type="UniPathway" id="UPA00159">
    <property type="reaction ID" value="UER00277"/>
</dbReference>
<comment type="similarity">
    <text evidence="2">Belongs to the CTP synthase family.</text>
</comment>
<dbReference type="EMBL" id="VDDA01000052">
    <property type="protein sequence ID" value="TNC06197.1"/>
    <property type="molecule type" value="Genomic_DNA"/>
</dbReference>
<accession>A0A5C4L675</accession>
<dbReference type="Pfam" id="PF00117">
    <property type="entry name" value="GATase"/>
    <property type="match status" value="1"/>
</dbReference>
<dbReference type="OrthoDB" id="9813383at2"/>
<dbReference type="EC" id="6.3.4.2" evidence="3"/>
<dbReference type="Proteomes" id="UP000305267">
    <property type="component" value="Unassembled WGS sequence"/>
</dbReference>
<evidence type="ECO:0000256" key="2">
    <source>
        <dbReference type="ARBA" id="ARBA00007533"/>
    </source>
</evidence>
<dbReference type="PANTHER" id="PTHR11550">
    <property type="entry name" value="CTP SYNTHASE"/>
    <property type="match status" value="1"/>
</dbReference>
<organism evidence="11 12">
    <name type="scientific">Methylobacterium terricola</name>
    <dbReference type="NCBI Taxonomy" id="2583531"/>
    <lineage>
        <taxon>Bacteria</taxon>
        <taxon>Pseudomonadati</taxon>
        <taxon>Pseudomonadota</taxon>
        <taxon>Alphaproteobacteria</taxon>
        <taxon>Hyphomicrobiales</taxon>
        <taxon>Methylobacteriaceae</taxon>
        <taxon>Methylobacterium</taxon>
    </lineage>
</organism>
<dbReference type="GO" id="GO:0003883">
    <property type="term" value="F:CTP synthase activity"/>
    <property type="evidence" value="ECO:0007669"/>
    <property type="project" value="UniProtKB-EC"/>
</dbReference>
<evidence type="ECO:0000256" key="7">
    <source>
        <dbReference type="ARBA" id="ARBA00022962"/>
    </source>
</evidence>
<keyword evidence="4" id="KW-0436">Ligase</keyword>
<comment type="catalytic activity">
    <reaction evidence="9">
        <text>UTP + L-glutamine + ATP + H2O = CTP + L-glutamate + ADP + phosphate + 2 H(+)</text>
        <dbReference type="Rhea" id="RHEA:26426"/>
        <dbReference type="ChEBI" id="CHEBI:15377"/>
        <dbReference type="ChEBI" id="CHEBI:15378"/>
        <dbReference type="ChEBI" id="CHEBI:29985"/>
        <dbReference type="ChEBI" id="CHEBI:30616"/>
        <dbReference type="ChEBI" id="CHEBI:37563"/>
        <dbReference type="ChEBI" id="CHEBI:43474"/>
        <dbReference type="ChEBI" id="CHEBI:46398"/>
        <dbReference type="ChEBI" id="CHEBI:58359"/>
        <dbReference type="ChEBI" id="CHEBI:456216"/>
        <dbReference type="EC" id="6.3.4.2"/>
    </reaction>
</comment>
<comment type="caution">
    <text evidence="11">The sequence shown here is derived from an EMBL/GenBank/DDBJ whole genome shotgun (WGS) entry which is preliminary data.</text>
</comment>
<evidence type="ECO:0000256" key="5">
    <source>
        <dbReference type="ARBA" id="ARBA00022741"/>
    </source>
</evidence>
<evidence type="ECO:0000256" key="3">
    <source>
        <dbReference type="ARBA" id="ARBA00012291"/>
    </source>
</evidence>
<dbReference type="Gene3D" id="3.40.50.880">
    <property type="match status" value="1"/>
</dbReference>
<name>A0A5C4L675_9HYPH</name>
<dbReference type="GO" id="GO:0044210">
    <property type="term" value="P:'de novo' CTP biosynthetic process"/>
    <property type="evidence" value="ECO:0007669"/>
    <property type="project" value="UniProtKB-UniPathway"/>
</dbReference>
<dbReference type="InterPro" id="IPR017926">
    <property type="entry name" value="GATASE"/>
</dbReference>
<dbReference type="PROSITE" id="PS51273">
    <property type="entry name" value="GATASE_TYPE_1"/>
    <property type="match status" value="1"/>
</dbReference>
<proteinExistence type="inferred from homology"/>
<keyword evidence="5" id="KW-0547">Nucleotide-binding</keyword>
<evidence type="ECO:0000313" key="12">
    <source>
        <dbReference type="Proteomes" id="UP000305267"/>
    </source>
</evidence>
<dbReference type="GO" id="GO:0019856">
    <property type="term" value="P:pyrimidine nucleobase biosynthetic process"/>
    <property type="evidence" value="ECO:0007669"/>
    <property type="project" value="TreeGrafter"/>
</dbReference>
<evidence type="ECO:0000256" key="8">
    <source>
        <dbReference type="ARBA" id="ARBA00022975"/>
    </source>
</evidence>
<evidence type="ECO:0000256" key="4">
    <source>
        <dbReference type="ARBA" id="ARBA00022598"/>
    </source>
</evidence>
<dbReference type="InterPro" id="IPR029062">
    <property type="entry name" value="Class_I_gatase-like"/>
</dbReference>
<dbReference type="AlphaFoldDB" id="A0A5C4L675"/>
<dbReference type="InterPro" id="IPR004468">
    <property type="entry name" value="CTP_synthase"/>
</dbReference>
<reference evidence="11 12" key="1">
    <citation type="submission" date="2019-06" db="EMBL/GenBank/DDBJ databases">
        <title>Genome of Methylobacterium sp. 17Sr1-39.</title>
        <authorList>
            <person name="Seo T."/>
        </authorList>
    </citation>
    <scope>NUCLEOTIDE SEQUENCE [LARGE SCALE GENOMIC DNA]</scope>
    <source>
        <strain evidence="11 12">17Sr1-39</strain>
    </source>
</reference>
<dbReference type="GO" id="GO:0005524">
    <property type="term" value="F:ATP binding"/>
    <property type="evidence" value="ECO:0007669"/>
    <property type="project" value="UniProtKB-KW"/>
</dbReference>
<keyword evidence="12" id="KW-1185">Reference proteome</keyword>
<keyword evidence="7" id="KW-0315">Glutamine amidotransferase</keyword>
<keyword evidence="6" id="KW-0067">ATP-binding</keyword>
<sequence>MTLHLVIDATTRPAAFGRAAARAARRLGAHFLHEAAVFDLAAHPDAVQYVYAAGGLGPSGLFFAERLLDTPIEPACDAARILEAATAGEVVVPIHPAFGQDAAALRTGAALAGIPLAEIVADPHRDEPQALADSAGDPSVTIALVGRERDHRDVYPAAMVSLLDAAALLDLPLRILFVPPGRVEPSVLAGADGILLPGGSEMGNVPGQIDAARYALAERVPVLGLCLGMQTMTTAFAQQALRDGRINLAEADPEAATWSFVPMAAEGAGLPEHRTGDATLTVTPGTRFDGMLGAGDARMRCNHRYCLAPGLRRPLEAAGLVASATSFAGRVVDAVEWPSHPFFVGVQGHPELGAPAGKPHPVFPAFLAAARGDNARKAGRPLAKW</sequence>